<dbReference type="Proteomes" id="UP001317532">
    <property type="component" value="Chromosome"/>
</dbReference>
<feature type="compositionally biased region" description="Low complexity" evidence="1">
    <location>
        <begin position="80"/>
        <end position="90"/>
    </location>
</feature>
<feature type="chain" id="PRO_5042993474" description="DUF1579 domain-containing protein" evidence="2">
    <location>
        <begin position="22"/>
        <end position="205"/>
    </location>
</feature>
<gene>
    <name evidence="3" type="ORF">WPS_16130</name>
</gene>
<evidence type="ECO:0000313" key="4">
    <source>
        <dbReference type="Proteomes" id="UP001317532"/>
    </source>
</evidence>
<protein>
    <recommendedName>
        <fullName evidence="5">DUF1579 domain-containing protein</fullName>
    </recommendedName>
</protein>
<sequence length="205" mass="21609">MNLRQLALVALAALAVGGTAAAQVAQPGPGAATPPPPPPPNGSVATPSVPLIGTPVPSAAPSAVPAASPSPAPARRGRRAAPSPEASPSDTPEPPQFQTMDGVWEVQMQPLTTFRTIYSHLYVTQKSDQLTGRWVKDNPRETLTFTGTFDGRLFKLTLKNAKGDTYTMSGYAENFGDMVGLYTSADPKDKGTPFTASHRKKERIT</sequence>
<dbReference type="KEGG" id="vab:WPS_16130"/>
<feature type="compositionally biased region" description="Pro residues" evidence="1">
    <location>
        <begin position="32"/>
        <end position="41"/>
    </location>
</feature>
<evidence type="ECO:0000256" key="1">
    <source>
        <dbReference type="SAM" id="MobiDB-lite"/>
    </source>
</evidence>
<evidence type="ECO:0000256" key="2">
    <source>
        <dbReference type="SAM" id="SignalP"/>
    </source>
</evidence>
<keyword evidence="2" id="KW-0732">Signal</keyword>
<accession>A0AAN1XY13</accession>
<evidence type="ECO:0008006" key="5">
    <source>
        <dbReference type="Google" id="ProtNLM"/>
    </source>
</evidence>
<organism evidence="3 4">
    <name type="scientific">Vulcanimicrobium alpinum</name>
    <dbReference type="NCBI Taxonomy" id="3016050"/>
    <lineage>
        <taxon>Bacteria</taxon>
        <taxon>Bacillati</taxon>
        <taxon>Vulcanimicrobiota</taxon>
        <taxon>Vulcanimicrobiia</taxon>
        <taxon>Vulcanimicrobiales</taxon>
        <taxon>Vulcanimicrobiaceae</taxon>
        <taxon>Vulcanimicrobium</taxon>
    </lineage>
</organism>
<dbReference type="AlphaFoldDB" id="A0AAN1XY13"/>
<feature type="compositionally biased region" description="Low complexity" evidence="1">
    <location>
        <begin position="53"/>
        <end position="69"/>
    </location>
</feature>
<feature type="signal peptide" evidence="2">
    <location>
        <begin position="1"/>
        <end position="21"/>
    </location>
</feature>
<dbReference type="RefSeq" id="WP_317997303.1">
    <property type="nucleotide sequence ID" value="NZ_AP025523.1"/>
</dbReference>
<proteinExistence type="predicted"/>
<evidence type="ECO:0000313" key="3">
    <source>
        <dbReference type="EMBL" id="BDE06337.1"/>
    </source>
</evidence>
<keyword evidence="4" id="KW-1185">Reference proteome</keyword>
<feature type="region of interest" description="Disordered" evidence="1">
    <location>
        <begin position="24"/>
        <end position="98"/>
    </location>
</feature>
<dbReference type="EMBL" id="AP025523">
    <property type="protein sequence ID" value="BDE06337.1"/>
    <property type="molecule type" value="Genomic_DNA"/>
</dbReference>
<reference evidence="3 4" key="1">
    <citation type="journal article" date="2022" name="ISME Commun">
        <title>Vulcanimicrobium alpinus gen. nov. sp. nov., the first cultivated representative of the candidate phylum 'Eremiobacterota', is a metabolically versatile aerobic anoxygenic phototroph.</title>
        <authorList>
            <person name="Yabe S."/>
            <person name="Muto K."/>
            <person name="Abe K."/>
            <person name="Yokota A."/>
            <person name="Staudigel H."/>
            <person name="Tebo B.M."/>
        </authorList>
    </citation>
    <scope>NUCLEOTIDE SEQUENCE [LARGE SCALE GENOMIC DNA]</scope>
    <source>
        <strain evidence="3 4">WC8-2</strain>
    </source>
</reference>
<name>A0AAN1XY13_UNVUL</name>